<dbReference type="Pfam" id="PF12146">
    <property type="entry name" value="Hydrolase_4"/>
    <property type="match status" value="1"/>
</dbReference>
<organism evidence="2 3">
    <name type="scientific">Nocardioides zeae</name>
    <dbReference type="NCBI Taxonomy" id="1457234"/>
    <lineage>
        <taxon>Bacteria</taxon>
        <taxon>Bacillati</taxon>
        <taxon>Actinomycetota</taxon>
        <taxon>Actinomycetes</taxon>
        <taxon>Propionibacteriales</taxon>
        <taxon>Nocardioidaceae</taxon>
        <taxon>Nocardioides</taxon>
    </lineage>
</organism>
<dbReference type="RefSeq" id="WP_163771910.1">
    <property type="nucleotide sequence ID" value="NZ_JAAGXA010000005.1"/>
</dbReference>
<evidence type="ECO:0000313" key="3">
    <source>
        <dbReference type="Proteomes" id="UP000468687"/>
    </source>
</evidence>
<evidence type="ECO:0000313" key="2">
    <source>
        <dbReference type="EMBL" id="NEN78367.1"/>
    </source>
</evidence>
<gene>
    <name evidence="2" type="ORF">G3T38_08755</name>
</gene>
<dbReference type="SUPFAM" id="SSF53474">
    <property type="entry name" value="alpha/beta-Hydrolases"/>
    <property type="match status" value="1"/>
</dbReference>
<accession>A0A6P0HJF2</accession>
<dbReference type="GO" id="GO:0016787">
    <property type="term" value="F:hydrolase activity"/>
    <property type="evidence" value="ECO:0007669"/>
    <property type="project" value="UniProtKB-KW"/>
</dbReference>
<keyword evidence="2" id="KW-0378">Hydrolase</keyword>
<dbReference type="InterPro" id="IPR022742">
    <property type="entry name" value="Hydrolase_4"/>
</dbReference>
<name>A0A6P0HJF2_9ACTN</name>
<feature type="domain" description="Serine aminopeptidase S33" evidence="1">
    <location>
        <begin position="38"/>
        <end position="249"/>
    </location>
</feature>
<sequence length="317" mass="35417">MSQPDVLGAPYTAETIPLRPDDEGEVVATLVHRPAVGPSRGAVLHVHGFCDYFFHTEYGTWWAEQGYDVYAVDLRKYGRSLLPHQTPTYVDDLAAYDEELDAAWQRITERDGHERVVLSGHSTGGLVVALWAHGRSPRGLVGLVLNAPWFDLRGSLLARTVGTAVIDVLGARFPRRVLPRNVSGLYGRSLHRDHGGEFDYDLRWKPLESVPVQLGWLRAVRRAHARLHRGLAVGVPVLVLSSDRTTAPADMDEDVFTSDIVLDVEQIRRWSPYVGARHLTLVTVPGAVHDVILSRPPARAHAYDELGRWLRSRIDED</sequence>
<dbReference type="InterPro" id="IPR051044">
    <property type="entry name" value="MAG_DAG_Lipase"/>
</dbReference>
<dbReference type="Gene3D" id="3.40.50.1820">
    <property type="entry name" value="alpha/beta hydrolase"/>
    <property type="match status" value="1"/>
</dbReference>
<reference evidence="2 3" key="1">
    <citation type="journal article" date="2014" name="Int. J. Syst. Evol. Microbiol.">
        <title>Nocardioides zeae sp. nov., isolated from the stem of Zea mays.</title>
        <authorList>
            <person name="Glaeser S.P."/>
            <person name="McInroy J.A."/>
            <person name="Busse H.J."/>
            <person name="Kampfer P."/>
        </authorList>
    </citation>
    <scope>NUCLEOTIDE SEQUENCE [LARGE SCALE GENOMIC DNA]</scope>
    <source>
        <strain evidence="2 3">JCM 30728</strain>
    </source>
</reference>
<dbReference type="EMBL" id="JAAGXA010000005">
    <property type="protein sequence ID" value="NEN78367.1"/>
    <property type="molecule type" value="Genomic_DNA"/>
</dbReference>
<evidence type="ECO:0000259" key="1">
    <source>
        <dbReference type="Pfam" id="PF12146"/>
    </source>
</evidence>
<proteinExistence type="predicted"/>
<comment type="caution">
    <text evidence="2">The sequence shown here is derived from an EMBL/GenBank/DDBJ whole genome shotgun (WGS) entry which is preliminary data.</text>
</comment>
<keyword evidence="3" id="KW-1185">Reference proteome</keyword>
<dbReference type="PANTHER" id="PTHR11614">
    <property type="entry name" value="PHOSPHOLIPASE-RELATED"/>
    <property type="match status" value="1"/>
</dbReference>
<dbReference type="AlphaFoldDB" id="A0A6P0HJF2"/>
<dbReference type="InterPro" id="IPR029058">
    <property type="entry name" value="AB_hydrolase_fold"/>
</dbReference>
<protein>
    <submittedName>
        <fullName evidence="2">Alpha/beta hydrolase</fullName>
    </submittedName>
</protein>
<dbReference type="Proteomes" id="UP000468687">
    <property type="component" value="Unassembled WGS sequence"/>
</dbReference>